<dbReference type="EMBL" id="JACCFK010000001">
    <property type="protein sequence ID" value="NYI91464.1"/>
    <property type="molecule type" value="Genomic_DNA"/>
</dbReference>
<dbReference type="RefSeq" id="WP_179775348.1">
    <property type="nucleotide sequence ID" value="NZ_JACCFK010000001.1"/>
</dbReference>
<proteinExistence type="predicted"/>
<dbReference type="Proteomes" id="UP000549616">
    <property type="component" value="Unassembled WGS sequence"/>
</dbReference>
<name>A0A853B9L7_9PSEU</name>
<keyword evidence="2" id="KW-1185">Reference proteome</keyword>
<accession>A0A853B9L7</accession>
<dbReference type="InterPro" id="IPR046203">
    <property type="entry name" value="DUF6236"/>
</dbReference>
<protein>
    <submittedName>
        <fullName evidence="1">Uncharacterized protein</fullName>
    </submittedName>
</protein>
<dbReference type="AlphaFoldDB" id="A0A853B9L7"/>
<gene>
    <name evidence="1" type="ORF">HNR02_004787</name>
</gene>
<reference evidence="1 2" key="1">
    <citation type="submission" date="2020-07" db="EMBL/GenBank/DDBJ databases">
        <title>Sequencing the genomes of 1000 actinobacteria strains.</title>
        <authorList>
            <person name="Klenk H.-P."/>
        </authorList>
    </citation>
    <scope>NUCLEOTIDE SEQUENCE [LARGE SCALE GENOMIC DNA]</scope>
    <source>
        <strain evidence="1 2">DSM 104006</strain>
    </source>
</reference>
<evidence type="ECO:0000313" key="1">
    <source>
        <dbReference type="EMBL" id="NYI91464.1"/>
    </source>
</evidence>
<sequence>MPQIALYYPWMHFQNDHWLKLALLTWDGIVRVRPPGAPDRDQDLVRQLRRESDFIVETTPGPRVLDTVATSFEQVIDTDPDRILNGYRLGYDGAWRGYEPPPSQRAPEPEPGDSELVWVFAEAPGAKMASRLAAMLVRAGLARRSAGPWLGLRPPLGSVYLAVLTDAMARHERLRPATDDPRMHTAVGALDRLSELLTGDPAPRSTLDSAESAYLHVALRSVLVPDDLDRVPTRKLIRFRERHRAELAAFHDHVASLGPQLADIAEVESLPVASAHLKALYERETGPRLDELRRALRGFGIESSAGALAQKIDLGAAGGTVLGGLAAAGGQLAVAGAAVAVSVVPYLAGRVRSRRATIRDSPVSYLLAVGRELSASTLLGKLR</sequence>
<organism evidence="1 2">
    <name type="scientific">Amycolatopsis endophytica</name>
    <dbReference type="NCBI Taxonomy" id="860233"/>
    <lineage>
        <taxon>Bacteria</taxon>
        <taxon>Bacillati</taxon>
        <taxon>Actinomycetota</taxon>
        <taxon>Actinomycetes</taxon>
        <taxon>Pseudonocardiales</taxon>
        <taxon>Pseudonocardiaceae</taxon>
        <taxon>Amycolatopsis</taxon>
    </lineage>
</organism>
<comment type="caution">
    <text evidence="1">The sequence shown here is derived from an EMBL/GenBank/DDBJ whole genome shotgun (WGS) entry which is preliminary data.</text>
</comment>
<evidence type="ECO:0000313" key="2">
    <source>
        <dbReference type="Proteomes" id="UP000549616"/>
    </source>
</evidence>
<dbReference type="Pfam" id="PF19749">
    <property type="entry name" value="DUF6236"/>
    <property type="match status" value="1"/>
</dbReference>